<name>A0A834XFG2_9FABA</name>
<evidence type="ECO:0000256" key="2">
    <source>
        <dbReference type="SAM" id="MobiDB-lite"/>
    </source>
</evidence>
<keyword evidence="3" id="KW-0472">Membrane</keyword>
<dbReference type="Proteomes" id="UP000634136">
    <property type="component" value="Unassembled WGS sequence"/>
</dbReference>
<dbReference type="AlphaFoldDB" id="A0A834XFG2"/>
<evidence type="ECO:0000256" key="1">
    <source>
        <dbReference type="SAM" id="Coils"/>
    </source>
</evidence>
<sequence length="214" mass="24525">MAIKGSAMKKPQYSQILRIGSSHLFLSLMNQKCANLAYAILGAFCACFVSQITAAKIAISRRNTRLRQQRKMNRFLERQLHRVVYQEMDKHLRRLGSGSEELNVLIRELDSAYSTINSMEQNLRSKEYLIEEMKLHIDSLETQLARANAEDDDVEERSLKEKIDSVGIFIDGSLKDKKDVEDFLQQILTDGTYGSNQTQMNLEDAQNLGMKRES</sequence>
<evidence type="ECO:0000313" key="4">
    <source>
        <dbReference type="EMBL" id="KAF7843322.1"/>
    </source>
</evidence>
<feature type="region of interest" description="Disordered" evidence="2">
    <location>
        <begin position="193"/>
        <end position="214"/>
    </location>
</feature>
<protein>
    <submittedName>
        <fullName evidence="4">MAR-binding filament-like protein 1-1 isoform X1</fullName>
    </submittedName>
</protein>
<feature type="transmembrane region" description="Helical" evidence="3">
    <location>
        <begin position="36"/>
        <end position="59"/>
    </location>
</feature>
<evidence type="ECO:0000313" key="5">
    <source>
        <dbReference type="Proteomes" id="UP000634136"/>
    </source>
</evidence>
<dbReference type="EMBL" id="JAAIUW010000001">
    <property type="protein sequence ID" value="KAF7843322.1"/>
    <property type="molecule type" value="Genomic_DNA"/>
</dbReference>
<evidence type="ECO:0000256" key="3">
    <source>
        <dbReference type="SAM" id="Phobius"/>
    </source>
</evidence>
<reference evidence="4" key="1">
    <citation type="submission" date="2020-09" db="EMBL/GenBank/DDBJ databases">
        <title>Genome-Enabled Discovery of Anthraquinone Biosynthesis in Senna tora.</title>
        <authorList>
            <person name="Kang S.-H."/>
            <person name="Pandey R.P."/>
            <person name="Lee C.-M."/>
            <person name="Sim J.-S."/>
            <person name="Jeong J.-T."/>
            <person name="Choi B.-S."/>
            <person name="Jung M."/>
            <person name="Ginzburg D."/>
            <person name="Zhao K."/>
            <person name="Won S.Y."/>
            <person name="Oh T.-J."/>
            <person name="Yu Y."/>
            <person name="Kim N.-H."/>
            <person name="Lee O.R."/>
            <person name="Lee T.-H."/>
            <person name="Bashyal P."/>
            <person name="Kim T.-S."/>
            <person name="Lee W.-H."/>
            <person name="Kawkins C."/>
            <person name="Kim C.-K."/>
            <person name="Kim J.S."/>
            <person name="Ahn B.O."/>
            <person name="Rhee S.Y."/>
            <person name="Sohng J.K."/>
        </authorList>
    </citation>
    <scope>NUCLEOTIDE SEQUENCE</scope>
    <source>
        <tissue evidence="4">Leaf</tissue>
    </source>
</reference>
<keyword evidence="3" id="KW-1133">Transmembrane helix</keyword>
<keyword evidence="3" id="KW-0812">Transmembrane</keyword>
<proteinExistence type="predicted"/>
<keyword evidence="5" id="KW-1185">Reference proteome</keyword>
<comment type="caution">
    <text evidence="4">The sequence shown here is derived from an EMBL/GenBank/DDBJ whole genome shotgun (WGS) entry which is preliminary data.</text>
</comment>
<keyword evidence="1" id="KW-0175">Coiled coil</keyword>
<gene>
    <name evidence="4" type="ORF">G2W53_000227</name>
</gene>
<organism evidence="4 5">
    <name type="scientific">Senna tora</name>
    <dbReference type="NCBI Taxonomy" id="362788"/>
    <lineage>
        <taxon>Eukaryota</taxon>
        <taxon>Viridiplantae</taxon>
        <taxon>Streptophyta</taxon>
        <taxon>Embryophyta</taxon>
        <taxon>Tracheophyta</taxon>
        <taxon>Spermatophyta</taxon>
        <taxon>Magnoliopsida</taxon>
        <taxon>eudicotyledons</taxon>
        <taxon>Gunneridae</taxon>
        <taxon>Pentapetalae</taxon>
        <taxon>rosids</taxon>
        <taxon>fabids</taxon>
        <taxon>Fabales</taxon>
        <taxon>Fabaceae</taxon>
        <taxon>Caesalpinioideae</taxon>
        <taxon>Cassia clade</taxon>
        <taxon>Senna</taxon>
    </lineage>
</organism>
<feature type="coiled-coil region" evidence="1">
    <location>
        <begin position="102"/>
        <end position="157"/>
    </location>
</feature>
<accession>A0A834XFG2</accession>